<protein>
    <recommendedName>
        <fullName evidence="1">CxC2-like cysteine cluster KDZ transposase-associated domain-containing protein</fullName>
    </recommendedName>
</protein>
<gene>
    <name evidence="2" type="ORF">DFH07DRAFT_690800</name>
</gene>
<feature type="non-terminal residue" evidence="2">
    <location>
        <position position="147"/>
    </location>
</feature>
<sequence>CSDCTQPELLCCQCWVNKHQMIPTHWALVWNAKERFFEKYDFCRVMKNSSIGLGHYGEQCPDADFAHTFTLVDCSGIHAATLTFCQCKTSDGQRGAPKFQQLLQAGVFPRSVTNAKTGYTLGLLEYYRQMRSQGKGSAYNVVHVLQR</sequence>
<dbReference type="Proteomes" id="UP001215280">
    <property type="component" value="Unassembled WGS sequence"/>
</dbReference>
<dbReference type="AlphaFoldDB" id="A0AAD7HTI9"/>
<dbReference type="EMBL" id="JARJLG010000208">
    <property type="protein sequence ID" value="KAJ7727984.1"/>
    <property type="molecule type" value="Genomic_DNA"/>
</dbReference>
<keyword evidence="3" id="KW-1185">Reference proteome</keyword>
<name>A0AAD7HTI9_9AGAR</name>
<dbReference type="Pfam" id="PF18803">
    <property type="entry name" value="CxC2"/>
    <property type="match status" value="1"/>
</dbReference>
<accession>A0AAD7HTI9</accession>
<dbReference type="InterPro" id="IPR041457">
    <property type="entry name" value="CxC2_KDZ-assoc"/>
</dbReference>
<proteinExistence type="predicted"/>
<comment type="caution">
    <text evidence="2">The sequence shown here is derived from an EMBL/GenBank/DDBJ whole genome shotgun (WGS) entry which is preliminary data.</text>
</comment>
<evidence type="ECO:0000259" key="1">
    <source>
        <dbReference type="Pfam" id="PF18803"/>
    </source>
</evidence>
<feature type="non-terminal residue" evidence="2">
    <location>
        <position position="1"/>
    </location>
</feature>
<organism evidence="2 3">
    <name type="scientific">Mycena maculata</name>
    <dbReference type="NCBI Taxonomy" id="230809"/>
    <lineage>
        <taxon>Eukaryota</taxon>
        <taxon>Fungi</taxon>
        <taxon>Dikarya</taxon>
        <taxon>Basidiomycota</taxon>
        <taxon>Agaricomycotina</taxon>
        <taxon>Agaricomycetes</taxon>
        <taxon>Agaricomycetidae</taxon>
        <taxon>Agaricales</taxon>
        <taxon>Marasmiineae</taxon>
        <taxon>Mycenaceae</taxon>
        <taxon>Mycena</taxon>
    </lineage>
</organism>
<reference evidence="2" key="1">
    <citation type="submission" date="2023-03" db="EMBL/GenBank/DDBJ databases">
        <title>Massive genome expansion in bonnet fungi (Mycena s.s.) driven by repeated elements and novel gene families across ecological guilds.</title>
        <authorList>
            <consortium name="Lawrence Berkeley National Laboratory"/>
            <person name="Harder C.B."/>
            <person name="Miyauchi S."/>
            <person name="Viragh M."/>
            <person name="Kuo A."/>
            <person name="Thoen E."/>
            <person name="Andreopoulos B."/>
            <person name="Lu D."/>
            <person name="Skrede I."/>
            <person name="Drula E."/>
            <person name="Henrissat B."/>
            <person name="Morin E."/>
            <person name="Kohler A."/>
            <person name="Barry K."/>
            <person name="LaButti K."/>
            <person name="Morin E."/>
            <person name="Salamov A."/>
            <person name="Lipzen A."/>
            <person name="Mereny Z."/>
            <person name="Hegedus B."/>
            <person name="Baldrian P."/>
            <person name="Stursova M."/>
            <person name="Weitz H."/>
            <person name="Taylor A."/>
            <person name="Grigoriev I.V."/>
            <person name="Nagy L.G."/>
            <person name="Martin F."/>
            <person name="Kauserud H."/>
        </authorList>
    </citation>
    <scope>NUCLEOTIDE SEQUENCE</scope>
    <source>
        <strain evidence="2">CBHHK188m</strain>
    </source>
</reference>
<evidence type="ECO:0000313" key="2">
    <source>
        <dbReference type="EMBL" id="KAJ7727984.1"/>
    </source>
</evidence>
<feature type="domain" description="CxC2-like cysteine cluster KDZ transposase-associated" evidence="1">
    <location>
        <begin position="51"/>
        <end position="147"/>
    </location>
</feature>
<evidence type="ECO:0000313" key="3">
    <source>
        <dbReference type="Proteomes" id="UP001215280"/>
    </source>
</evidence>